<dbReference type="EMBL" id="WUBR01000003">
    <property type="protein sequence ID" value="MWV29052.1"/>
    <property type="molecule type" value="Genomic_DNA"/>
</dbReference>
<dbReference type="PRINTS" id="PR00081">
    <property type="entry name" value="GDHRDH"/>
</dbReference>
<dbReference type="InterPro" id="IPR002347">
    <property type="entry name" value="SDR_fam"/>
</dbReference>
<dbReference type="Gene3D" id="3.40.50.720">
    <property type="entry name" value="NAD(P)-binding Rossmann-like Domain"/>
    <property type="match status" value="1"/>
</dbReference>
<dbReference type="Pfam" id="PF13561">
    <property type="entry name" value="adh_short_C2"/>
    <property type="match status" value="1"/>
</dbReference>
<dbReference type="SUPFAM" id="SSF51735">
    <property type="entry name" value="NAD(P)-binding Rossmann-fold domains"/>
    <property type="match status" value="1"/>
</dbReference>
<dbReference type="InterPro" id="IPR036291">
    <property type="entry name" value="NAD(P)-bd_dom_sf"/>
</dbReference>
<dbReference type="InterPro" id="IPR020904">
    <property type="entry name" value="Sc_DH/Rdtase_CS"/>
</dbReference>
<dbReference type="GO" id="GO:0016616">
    <property type="term" value="F:oxidoreductase activity, acting on the CH-OH group of donors, NAD or NADP as acceptor"/>
    <property type="evidence" value="ECO:0007669"/>
    <property type="project" value="TreeGrafter"/>
</dbReference>
<keyword evidence="2" id="KW-0560">Oxidoreductase</keyword>
<evidence type="ECO:0000313" key="4">
    <source>
        <dbReference type="Proteomes" id="UP000461409"/>
    </source>
</evidence>
<reference evidence="3 4" key="1">
    <citation type="submission" date="2019-12" db="EMBL/GenBank/DDBJ databases">
        <authorList>
            <person name="Lee S.D."/>
        </authorList>
    </citation>
    <scope>NUCLEOTIDE SEQUENCE [LARGE SCALE GENOMIC DNA]</scope>
    <source>
        <strain evidence="3 4">GH3-10</strain>
    </source>
</reference>
<proteinExistence type="inferred from homology"/>
<comment type="similarity">
    <text evidence="1">Belongs to the short-chain dehydrogenases/reductases (SDR) family.</text>
</comment>
<dbReference type="PANTHER" id="PTHR42760">
    <property type="entry name" value="SHORT-CHAIN DEHYDROGENASES/REDUCTASES FAMILY MEMBER"/>
    <property type="match status" value="1"/>
</dbReference>
<dbReference type="Proteomes" id="UP000461409">
    <property type="component" value="Unassembled WGS sequence"/>
</dbReference>
<protein>
    <submittedName>
        <fullName evidence="3">SDR family oxidoreductase</fullName>
    </submittedName>
</protein>
<accession>A0A844XH98</accession>
<reference evidence="3 4" key="2">
    <citation type="submission" date="2020-02" db="EMBL/GenBank/DDBJ databases">
        <title>Erythrobacter dongmakensis sp. nov., isolated from a tidal mudflat.</title>
        <authorList>
            <person name="Kim I.S."/>
        </authorList>
    </citation>
    <scope>NUCLEOTIDE SEQUENCE [LARGE SCALE GENOMIC DNA]</scope>
    <source>
        <strain evidence="3 4">GH3-10</strain>
    </source>
</reference>
<gene>
    <name evidence="3" type="ORF">GRF63_14160</name>
</gene>
<evidence type="ECO:0000256" key="2">
    <source>
        <dbReference type="ARBA" id="ARBA00023002"/>
    </source>
</evidence>
<dbReference type="AlphaFoldDB" id="A0A844XH98"/>
<organism evidence="3 4">
    <name type="scientific">Aurantiacibacter rhizosphaerae</name>
    <dbReference type="NCBI Taxonomy" id="2691582"/>
    <lineage>
        <taxon>Bacteria</taxon>
        <taxon>Pseudomonadati</taxon>
        <taxon>Pseudomonadota</taxon>
        <taxon>Alphaproteobacteria</taxon>
        <taxon>Sphingomonadales</taxon>
        <taxon>Erythrobacteraceae</taxon>
        <taxon>Aurantiacibacter</taxon>
    </lineage>
</organism>
<dbReference type="FunFam" id="3.40.50.720:FF:000173">
    <property type="entry name" value="3-oxoacyl-[acyl-carrier protein] reductase"/>
    <property type="match status" value="1"/>
</dbReference>
<dbReference type="PROSITE" id="PS00061">
    <property type="entry name" value="ADH_SHORT"/>
    <property type="match status" value="1"/>
</dbReference>
<evidence type="ECO:0000313" key="3">
    <source>
        <dbReference type="EMBL" id="MWV29052.1"/>
    </source>
</evidence>
<sequence>MTMAQRADVAIVTGAGGGLGGAIAARLIASGLHVVATDLSQDALDGFRAAHAPDTDRCTTAILDVTQKTAFARVLEEACDTLGSVEVLVNCAAVTKTTPLFDISPEEFSAVMDINLRSVFLGSQVFGDYMRSQGYGRIINIASLAAQNGGTATGGHYAASKGGIVTLTKVFARELAKDGVTVNAIAPGPLDVPLLSEILPEGARDKMPDMIPVGHLGDPAFIGKLAVMLASREASSMTGATLDANGGLYVR</sequence>
<name>A0A844XH98_9SPHN</name>
<keyword evidence="4" id="KW-1185">Reference proteome</keyword>
<evidence type="ECO:0000256" key="1">
    <source>
        <dbReference type="ARBA" id="ARBA00006484"/>
    </source>
</evidence>
<dbReference type="PANTHER" id="PTHR42760:SF133">
    <property type="entry name" value="3-OXOACYL-[ACYL-CARRIER-PROTEIN] REDUCTASE"/>
    <property type="match status" value="1"/>
</dbReference>
<dbReference type="PRINTS" id="PR00080">
    <property type="entry name" value="SDRFAMILY"/>
</dbReference>
<comment type="caution">
    <text evidence="3">The sequence shown here is derived from an EMBL/GenBank/DDBJ whole genome shotgun (WGS) entry which is preliminary data.</text>
</comment>